<dbReference type="InterPro" id="IPR041614">
    <property type="entry name" value="DprA_WH"/>
</dbReference>
<feature type="domain" description="DprA winged helix" evidence="3">
    <location>
        <begin position="323"/>
        <end position="356"/>
    </location>
</feature>
<dbReference type="Pfam" id="PF17782">
    <property type="entry name" value="WHD_DprA"/>
    <property type="match status" value="1"/>
</dbReference>
<evidence type="ECO:0000256" key="1">
    <source>
        <dbReference type="ARBA" id="ARBA00006525"/>
    </source>
</evidence>
<dbReference type="Pfam" id="PF02481">
    <property type="entry name" value="DNA_processg_A"/>
    <property type="match status" value="1"/>
</dbReference>
<dbReference type="Proteomes" id="UP001549146">
    <property type="component" value="Unassembled WGS sequence"/>
</dbReference>
<comment type="similarity">
    <text evidence="1">Belongs to the DprA/Smf family.</text>
</comment>
<sequence>MNPNLLPLLALTYVPRLGPINQRKILKTVEADQIWHLSPKELKAIFRNRTDLIRYFQTNECFALAQKEMDYCEKHGIEILSYQDISYPEKLRNCSDAPLVLFKKGNYNFDNKLHIGIVGTRQMTSYGKKFIEKLVEDLSSQNIAFVSGLAYGCDIEAHRNCLKYQIPNLAVLAHGLNRISPAPHKKEAKEICENGALLTEYSTFHNAEPLNFVLRNRIIAGLCDAVIVVESDKRGGALATANYANSYNREVFAVPGRIEDRLSFGCNELIQSNQAYMIRDANDLLNYFNLKINPKPIQKELFIDLNSDQDLVYQFLVKSGKKHIDEIALSLQIPLYKLNSVLLELELMGLIKPFSGKLYGLN</sequence>
<dbReference type="Gene3D" id="3.40.50.450">
    <property type="match status" value="1"/>
</dbReference>
<dbReference type="InterPro" id="IPR036388">
    <property type="entry name" value="WH-like_DNA-bd_sf"/>
</dbReference>
<keyword evidence="5" id="KW-1185">Reference proteome</keyword>
<evidence type="ECO:0000259" key="2">
    <source>
        <dbReference type="Pfam" id="PF02481"/>
    </source>
</evidence>
<evidence type="ECO:0000259" key="3">
    <source>
        <dbReference type="Pfam" id="PF17782"/>
    </source>
</evidence>
<evidence type="ECO:0000313" key="5">
    <source>
        <dbReference type="Proteomes" id="UP001549146"/>
    </source>
</evidence>
<dbReference type="RefSeq" id="WP_354507577.1">
    <property type="nucleotide sequence ID" value="NZ_JBEPMO010000004.1"/>
</dbReference>
<accession>A0ABV2LS22</accession>
<dbReference type="InterPro" id="IPR057666">
    <property type="entry name" value="DrpA_SLOG"/>
</dbReference>
<dbReference type="InterPro" id="IPR003488">
    <property type="entry name" value="DprA"/>
</dbReference>
<comment type="caution">
    <text evidence="4">The sequence shown here is derived from an EMBL/GenBank/DDBJ whole genome shotgun (WGS) entry which is preliminary data.</text>
</comment>
<gene>
    <name evidence="4" type="ORF">ABID46_000943</name>
</gene>
<reference evidence="4 5" key="1">
    <citation type="submission" date="2024-06" db="EMBL/GenBank/DDBJ databases">
        <title>Genomic Encyclopedia of Type Strains, Phase IV (KMG-IV): sequencing the most valuable type-strain genomes for metagenomic binning, comparative biology and taxonomic classification.</title>
        <authorList>
            <person name="Goeker M."/>
        </authorList>
    </citation>
    <scope>NUCLEOTIDE SEQUENCE [LARGE SCALE GENOMIC DNA]</scope>
    <source>
        <strain evidence="4 5">DSM 29388</strain>
    </source>
</reference>
<dbReference type="EMBL" id="JBEPMO010000004">
    <property type="protein sequence ID" value="MET3731374.1"/>
    <property type="molecule type" value="Genomic_DNA"/>
</dbReference>
<organism evidence="4 5">
    <name type="scientific">Moheibacter stercoris</name>
    <dbReference type="NCBI Taxonomy" id="1628251"/>
    <lineage>
        <taxon>Bacteria</taxon>
        <taxon>Pseudomonadati</taxon>
        <taxon>Bacteroidota</taxon>
        <taxon>Flavobacteriia</taxon>
        <taxon>Flavobacteriales</taxon>
        <taxon>Weeksellaceae</taxon>
        <taxon>Moheibacter</taxon>
    </lineage>
</organism>
<feature type="domain" description="Smf/DprA SLOG" evidence="2">
    <location>
        <begin position="79"/>
        <end position="288"/>
    </location>
</feature>
<protein>
    <submittedName>
        <fullName evidence="4">DNA processing protein</fullName>
    </submittedName>
</protein>
<proteinExistence type="inferred from homology"/>
<dbReference type="SUPFAM" id="SSF102405">
    <property type="entry name" value="MCP/YpsA-like"/>
    <property type="match status" value="1"/>
</dbReference>
<evidence type="ECO:0000313" key="4">
    <source>
        <dbReference type="EMBL" id="MET3731374.1"/>
    </source>
</evidence>
<dbReference type="NCBIfam" id="TIGR00732">
    <property type="entry name" value="dprA"/>
    <property type="match status" value="1"/>
</dbReference>
<name>A0ABV2LS22_9FLAO</name>
<dbReference type="PANTHER" id="PTHR43022:SF1">
    <property type="entry name" value="PROTEIN SMF"/>
    <property type="match status" value="1"/>
</dbReference>
<dbReference type="Gene3D" id="1.10.10.10">
    <property type="entry name" value="Winged helix-like DNA-binding domain superfamily/Winged helix DNA-binding domain"/>
    <property type="match status" value="1"/>
</dbReference>
<dbReference type="PANTHER" id="PTHR43022">
    <property type="entry name" value="PROTEIN SMF"/>
    <property type="match status" value="1"/>
</dbReference>